<dbReference type="EMBL" id="JAVREM010000004">
    <property type="protein sequence ID" value="MDT0317921.1"/>
    <property type="molecule type" value="Genomic_DNA"/>
</dbReference>
<dbReference type="RefSeq" id="WP_311596216.1">
    <property type="nucleotide sequence ID" value="NZ_JAVREM010000004.1"/>
</dbReference>
<evidence type="ECO:0000313" key="2">
    <source>
        <dbReference type="Proteomes" id="UP001183420"/>
    </source>
</evidence>
<keyword evidence="2" id="KW-1185">Reference proteome</keyword>
<gene>
    <name evidence="1" type="ORF">RNC47_06130</name>
</gene>
<sequence length="81" mass="9279">MLTEQDAEEVLEWLVFGQRNALRTLRDGSPFAFSISCRETKVEWTIRSVKFLPLVRHHGTGDTACGPDMMARRPAQTERTE</sequence>
<evidence type="ECO:0000313" key="1">
    <source>
        <dbReference type="EMBL" id="MDT0317921.1"/>
    </source>
</evidence>
<dbReference type="Proteomes" id="UP001183420">
    <property type="component" value="Unassembled WGS sequence"/>
</dbReference>
<accession>A0ABU2LK05</accession>
<protein>
    <submittedName>
        <fullName evidence="1">Uncharacterized protein</fullName>
    </submittedName>
</protein>
<organism evidence="1 2">
    <name type="scientific">Streptomyces millisiae</name>
    <dbReference type="NCBI Taxonomy" id="3075542"/>
    <lineage>
        <taxon>Bacteria</taxon>
        <taxon>Bacillati</taxon>
        <taxon>Actinomycetota</taxon>
        <taxon>Actinomycetes</taxon>
        <taxon>Kitasatosporales</taxon>
        <taxon>Streptomycetaceae</taxon>
        <taxon>Streptomyces</taxon>
    </lineage>
</organism>
<comment type="caution">
    <text evidence="1">The sequence shown here is derived from an EMBL/GenBank/DDBJ whole genome shotgun (WGS) entry which is preliminary data.</text>
</comment>
<proteinExistence type="predicted"/>
<name>A0ABU2LK05_9ACTN</name>
<reference evidence="2" key="1">
    <citation type="submission" date="2023-07" db="EMBL/GenBank/DDBJ databases">
        <title>30 novel species of actinomycetes from the DSMZ collection.</title>
        <authorList>
            <person name="Nouioui I."/>
        </authorList>
    </citation>
    <scope>NUCLEOTIDE SEQUENCE [LARGE SCALE GENOMIC DNA]</scope>
    <source>
        <strain evidence="2">DSM 44918</strain>
    </source>
</reference>